<name>A0A8J7DLG1_9CYAN</name>
<comment type="caution">
    <text evidence="1">The sequence shown here is derived from an EMBL/GenBank/DDBJ whole genome shotgun (WGS) entry which is preliminary data.</text>
</comment>
<dbReference type="InterPro" id="IPR021373">
    <property type="entry name" value="DUF2993"/>
</dbReference>
<dbReference type="AlphaFoldDB" id="A0A8J7DLG1"/>
<reference evidence="1" key="1">
    <citation type="submission" date="2020-10" db="EMBL/GenBank/DDBJ databases">
        <authorList>
            <person name="Castelo-Branco R."/>
            <person name="Eusebio N."/>
            <person name="Adriana R."/>
            <person name="Vieira A."/>
            <person name="Brugerolle De Fraissinette N."/>
            <person name="Rezende De Castro R."/>
            <person name="Schneider M.P."/>
            <person name="Vasconcelos V."/>
            <person name="Leao P.N."/>
        </authorList>
    </citation>
    <scope>NUCLEOTIDE SEQUENCE</scope>
    <source>
        <strain evidence="1">LEGE 07157</strain>
    </source>
</reference>
<keyword evidence="2" id="KW-1185">Reference proteome</keyword>
<dbReference type="RefSeq" id="WP_194028090.1">
    <property type="nucleotide sequence ID" value="NZ_JADEWZ010000004.1"/>
</dbReference>
<proteinExistence type="predicted"/>
<gene>
    <name evidence="1" type="ORF">IQ249_03705</name>
</gene>
<protein>
    <submittedName>
        <fullName evidence="1">DUF2993 domain-containing protein</fullName>
    </submittedName>
</protein>
<evidence type="ECO:0000313" key="2">
    <source>
        <dbReference type="Proteomes" id="UP000654482"/>
    </source>
</evidence>
<dbReference type="Proteomes" id="UP000654482">
    <property type="component" value="Unassembled WGS sequence"/>
</dbReference>
<organism evidence="1 2">
    <name type="scientific">Lusitaniella coriacea LEGE 07157</name>
    <dbReference type="NCBI Taxonomy" id="945747"/>
    <lineage>
        <taxon>Bacteria</taxon>
        <taxon>Bacillati</taxon>
        <taxon>Cyanobacteriota</taxon>
        <taxon>Cyanophyceae</taxon>
        <taxon>Spirulinales</taxon>
        <taxon>Lusitaniellaceae</taxon>
        <taxon>Lusitaniella</taxon>
    </lineage>
</organism>
<evidence type="ECO:0000313" key="1">
    <source>
        <dbReference type="EMBL" id="MBE9114998.1"/>
    </source>
</evidence>
<dbReference type="EMBL" id="JADEWZ010000004">
    <property type="protein sequence ID" value="MBE9114998.1"/>
    <property type="molecule type" value="Genomic_DNA"/>
</dbReference>
<sequence length="405" mass="44533">MEIFIILLSGLLGGLAPSGFIVDSVAQGAIRSNLQAADVVAVRVDNTPSYQLIGGKADRVRIALRGVQPTPLLRIDTLELETDPIDVDLEQLRQGGREALAAFRQPFQGGVRLVLTEEDLNQALQSPAFAARSRGILQRIAGNFSSDPNAQFQLIDPKIDLLEGNRLRLDTQVRSMGLTATDLEQFLTPLPQRTLNQLQQSLQTPNNPQTLQTQIAQFQQLKLESLQTLLLELQQLDLPPEQQPLTQPLPPLDFPTLQTRLSALQQSLQKPDSPQKQEEIRQRAVELQPSLAEAEQFLIAVQKINPDNAEPFLSEPQQFSLSLESGIAVDSGSNVQLVDPQISVDGEPIPPFFLQGITGGIGDALDLRRLETSGVTLRLLQLEIDDREMEAAIFVRLVPPTNSAQ</sequence>
<accession>A0A8J7DLG1</accession>
<dbReference type="Pfam" id="PF11209">
    <property type="entry name" value="LmeA"/>
    <property type="match status" value="1"/>
</dbReference>